<evidence type="ECO:0000313" key="1">
    <source>
        <dbReference type="EMBL" id="CAN0435793.1"/>
    </source>
</evidence>
<proteinExistence type="predicted"/>
<sequence length="254" mass="25795">MCKLMAASAQLCLRPGRGIWDTLPPCGQSWNRSLRALVTGMERALAAWTEFEEGLTRRCPPLGQPGPPALTHGETEAPGRPSRPLGQQGPRRGGGAPGPRSPRRPARGRRMGGDPRASPGARPPLGGAHGAREAEAAAAAAAAGGAGASAQPRPRPLPASPPLDNRSGGRACGEAGGGEGRGGAPGAQEAGPGARRGRARGEGAQEAGEAGRGRRRRRPRELPIGAGTKARPPAPRAARAGAHSRGAARAPRRD</sequence>
<reference evidence="1" key="1">
    <citation type="submission" date="2023-05" db="EMBL/GenBank/DDBJ databases">
        <authorList>
            <consortium name="ELIXIR-Norway"/>
        </authorList>
    </citation>
    <scope>NUCLEOTIDE SEQUENCE</scope>
</reference>
<reference evidence="1" key="2">
    <citation type="submission" date="2025-03" db="EMBL/GenBank/DDBJ databases">
        <authorList>
            <consortium name="ELIXIR-Norway"/>
            <consortium name="Elixir Norway"/>
        </authorList>
    </citation>
    <scope>NUCLEOTIDE SEQUENCE</scope>
</reference>
<dbReference type="EMBL" id="OX596087">
    <property type="protein sequence ID" value="CAN0435793.1"/>
    <property type="molecule type" value="Genomic_DNA"/>
</dbReference>
<gene>
    <name evidence="1" type="ORF">MRATA1EN22A_LOCUS18897</name>
</gene>
<name>A0AC59ZIC3_RANTA</name>
<organism evidence="1 2">
    <name type="scientific">Rangifer tarandus platyrhynchus</name>
    <name type="common">Svalbard reindeer</name>
    <dbReference type="NCBI Taxonomy" id="3082113"/>
    <lineage>
        <taxon>Eukaryota</taxon>
        <taxon>Metazoa</taxon>
        <taxon>Chordata</taxon>
        <taxon>Craniata</taxon>
        <taxon>Vertebrata</taxon>
        <taxon>Euteleostomi</taxon>
        <taxon>Mammalia</taxon>
        <taxon>Eutheria</taxon>
        <taxon>Laurasiatheria</taxon>
        <taxon>Artiodactyla</taxon>
        <taxon>Ruminantia</taxon>
        <taxon>Pecora</taxon>
        <taxon>Cervidae</taxon>
        <taxon>Odocoileinae</taxon>
        <taxon>Rangifer</taxon>
    </lineage>
</organism>
<evidence type="ECO:0000313" key="2">
    <source>
        <dbReference type="Proteomes" id="UP001162501"/>
    </source>
</evidence>
<dbReference type="Proteomes" id="UP001162501">
    <property type="component" value="Chromosome 3"/>
</dbReference>
<protein>
    <submittedName>
        <fullName evidence="1">Uncharacterized protein</fullName>
    </submittedName>
</protein>
<accession>A0AC59ZIC3</accession>